<evidence type="ECO:0000259" key="1">
    <source>
        <dbReference type="Pfam" id="PF01872"/>
    </source>
</evidence>
<protein>
    <submittedName>
        <fullName evidence="2">Deaminase</fullName>
    </submittedName>
</protein>
<dbReference type="AlphaFoldDB" id="A0A918ZFF0"/>
<dbReference type="PANTHER" id="PTHR38011:SF11">
    <property type="entry name" value="2,5-DIAMINO-6-RIBOSYLAMINO-4(3H)-PYRIMIDINONE 5'-PHOSPHATE REDUCTASE"/>
    <property type="match status" value="1"/>
</dbReference>
<proteinExistence type="predicted"/>
<dbReference type="GO" id="GO:0008703">
    <property type="term" value="F:5-amino-6-(5-phosphoribosylamino)uracil reductase activity"/>
    <property type="evidence" value="ECO:0007669"/>
    <property type="project" value="InterPro"/>
</dbReference>
<dbReference type="InterPro" id="IPR050765">
    <property type="entry name" value="Riboflavin_Biosynth_HTPR"/>
</dbReference>
<dbReference type="EMBL" id="BNAT01000034">
    <property type="protein sequence ID" value="GHE50266.1"/>
    <property type="molecule type" value="Genomic_DNA"/>
</dbReference>
<gene>
    <name evidence="2" type="ORF">GCM10017771_72170</name>
</gene>
<feature type="domain" description="Bacterial bifunctional deaminase-reductase C-terminal" evidence="1">
    <location>
        <begin position="4"/>
        <end position="163"/>
    </location>
</feature>
<dbReference type="GO" id="GO:0009231">
    <property type="term" value="P:riboflavin biosynthetic process"/>
    <property type="evidence" value="ECO:0007669"/>
    <property type="project" value="InterPro"/>
</dbReference>
<evidence type="ECO:0000313" key="2">
    <source>
        <dbReference type="EMBL" id="GHE50266.1"/>
    </source>
</evidence>
<organism evidence="2 3">
    <name type="scientific">Streptomyces capitiformicae</name>
    <dbReference type="NCBI Taxonomy" id="2014920"/>
    <lineage>
        <taxon>Bacteria</taxon>
        <taxon>Bacillati</taxon>
        <taxon>Actinomycetota</taxon>
        <taxon>Actinomycetes</taxon>
        <taxon>Kitasatosporales</taxon>
        <taxon>Streptomycetaceae</taxon>
        <taxon>Streptomyces</taxon>
    </lineage>
</organism>
<dbReference type="SUPFAM" id="SSF53597">
    <property type="entry name" value="Dihydrofolate reductase-like"/>
    <property type="match status" value="1"/>
</dbReference>
<dbReference type="PANTHER" id="PTHR38011">
    <property type="entry name" value="DIHYDROFOLATE REDUCTASE FAMILY PROTEIN (AFU_ORTHOLOGUE AFUA_8G06820)"/>
    <property type="match status" value="1"/>
</dbReference>
<evidence type="ECO:0000313" key="3">
    <source>
        <dbReference type="Proteomes" id="UP000603227"/>
    </source>
</evidence>
<dbReference type="RefSeq" id="WP_189786631.1">
    <property type="nucleotide sequence ID" value="NZ_BNAT01000034.1"/>
</dbReference>
<sequence>MRQLTYYIGSSIDGFIASPDGRFDFFAAEGDLVAAILAEYPETIPTHAREQLGVTDVANKRFDTVLMGRGTYDPGLAIGVTSPYSHLKQYVFSRTLIRPDPDVEVLSGDPVEFVRELKQREGMDIWLCGGAALAGQLVGEIDELIIKRYPVVLSSGIPLFHAPFEPAEFALTDSRVFNTGASITTYVKQYKQ</sequence>
<reference evidence="2" key="2">
    <citation type="submission" date="2020-09" db="EMBL/GenBank/DDBJ databases">
        <authorList>
            <person name="Sun Q."/>
            <person name="Zhou Y."/>
        </authorList>
    </citation>
    <scope>NUCLEOTIDE SEQUENCE</scope>
    <source>
        <strain evidence="2">CGMCC 4.7403</strain>
    </source>
</reference>
<comment type="caution">
    <text evidence="2">The sequence shown here is derived from an EMBL/GenBank/DDBJ whole genome shotgun (WGS) entry which is preliminary data.</text>
</comment>
<dbReference type="Proteomes" id="UP000603227">
    <property type="component" value="Unassembled WGS sequence"/>
</dbReference>
<dbReference type="InterPro" id="IPR024072">
    <property type="entry name" value="DHFR-like_dom_sf"/>
</dbReference>
<dbReference type="Gene3D" id="3.40.430.10">
    <property type="entry name" value="Dihydrofolate Reductase, subunit A"/>
    <property type="match status" value="1"/>
</dbReference>
<dbReference type="InterPro" id="IPR002734">
    <property type="entry name" value="RibDG_C"/>
</dbReference>
<keyword evidence="3" id="KW-1185">Reference proteome</keyword>
<dbReference type="Pfam" id="PF01872">
    <property type="entry name" value="RibD_C"/>
    <property type="match status" value="1"/>
</dbReference>
<reference evidence="2" key="1">
    <citation type="journal article" date="2014" name="Int. J. Syst. Evol. Microbiol.">
        <title>Complete genome sequence of Corynebacterium casei LMG S-19264T (=DSM 44701T), isolated from a smear-ripened cheese.</title>
        <authorList>
            <consortium name="US DOE Joint Genome Institute (JGI-PGF)"/>
            <person name="Walter F."/>
            <person name="Albersmeier A."/>
            <person name="Kalinowski J."/>
            <person name="Ruckert C."/>
        </authorList>
    </citation>
    <scope>NUCLEOTIDE SEQUENCE</scope>
    <source>
        <strain evidence="2">CGMCC 4.7403</strain>
    </source>
</reference>
<name>A0A918ZFF0_9ACTN</name>
<accession>A0A918ZFF0</accession>